<protein>
    <submittedName>
        <fullName evidence="1">Putative GNAT superfamily acetyltransferase</fullName>
    </submittedName>
</protein>
<dbReference type="SUPFAM" id="SSF55729">
    <property type="entry name" value="Acyl-CoA N-acyltransferases (Nat)"/>
    <property type="match status" value="1"/>
</dbReference>
<dbReference type="OrthoDB" id="9797990at2"/>
<dbReference type="AlphaFoldDB" id="A0A542YQY4"/>
<gene>
    <name evidence="1" type="ORF">FB467_1577</name>
</gene>
<keyword evidence="1" id="KW-0808">Transferase</keyword>
<reference evidence="1 2" key="1">
    <citation type="submission" date="2019-06" db="EMBL/GenBank/DDBJ databases">
        <title>Sequencing the genomes of 1000 actinobacteria strains.</title>
        <authorList>
            <person name="Klenk H.-P."/>
        </authorList>
    </citation>
    <scope>NUCLEOTIDE SEQUENCE [LARGE SCALE GENOMIC DNA]</scope>
    <source>
        <strain evidence="1 2">DSM 12335</strain>
    </source>
</reference>
<proteinExistence type="predicted"/>
<dbReference type="PANTHER" id="PTHR41700:SF1">
    <property type="entry name" value="N-ACETYLTRANSFERASE DOMAIN-CONTAINING PROTEIN"/>
    <property type="match status" value="1"/>
</dbReference>
<comment type="caution">
    <text evidence="1">The sequence shown here is derived from an EMBL/GenBank/DDBJ whole genome shotgun (WGS) entry which is preliminary data.</text>
</comment>
<name>A0A542YQY4_9MICO</name>
<evidence type="ECO:0000313" key="2">
    <source>
        <dbReference type="Proteomes" id="UP000319516"/>
    </source>
</evidence>
<sequence>MTEPDVDALGAAARAQARDAAEALGLAVSPAHDVGDARELLATFNRIWDVAHESDVMDLGSVVALTHSGNYVGLAHLAGRLIGGGVGFCGPPGAGFHSHVVGVDPAAGGKGVGRAIKLDQRAWCLERGITAMRWTYDPLVSRNAAFNIRKLGAVPESYHEDFYGPMNDAINSGQPSDRMVLRWDLTRDLPAGTGDRAPLPGEPADGIPAVVAVASGDGEPGDFTAPPADHTGEVLIGVPPDIEGLRRRDRDLAARWRMVTREAFGALIGHGWQVTDFRPGHYVLRRDGTPMSREGTP</sequence>
<dbReference type="RefSeq" id="WP_141784600.1">
    <property type="nucleotide sequence ID" value="NZ_BAAAIK010000002.1"/>
</dbReference>
<dbReference type="Proteomes" id="UP000319516">
    <property type="component" value="Unassembled WGS sequence"/>
</dbReference>
<evidence type="ECO:0000313" key="1">
    <source>
        <dbReference type="EMBL" id="TQL50467.1"/>
    </source>
</evidence>
<dbReference type="InterPro" id="IPR016181">
    <property type="entry name" value="Acyl_CoA_acyltransferase"/>
</dbReference>
<organism evidence="1 2">
    <name type="scientific">Ornithinicoccus hortensis</name>
    <dbReference type="NCBI Taxonomy" id="82346"/>
    <lineage>
        <taxon>Bacteria</taxon>
        <taxon>Bacillati</taxon>
        <taxon>Actinomycetota</taxon>
        <taxon>Actinomycetes</taxon>
        <taxon>Micrococcales</taxon>
        <taxon>Intrasporangiaceae</taxon>
        <taxon>Ornithinicoccus</taxon>
    </lineage>
</organism>
<dbReference type="InterPro" id="IPR038764">
    <property type="entry name" value="GNAT_N_AcTrfase_prd"/>
</dbReference>
<dbReference type="Gene3D" id="3.40.630.30">
    <property type="match status" value="1"/>
</dbReference>
<dbReference type="EMBL" id="VFOP01000001">
    <property type="protein sequence ID" value="TQL50467.1"/>
    <property type="molecule type" value="Genomic_DNA"/>
</dbReference>
<dbReference type="GO" id="GO:0016740">
    <property type="term" value="F:transferase activity"/>
    <property type="evidence" value="ECO:0007669"/>
    <property type="project" value="UniProtKB-KW"/>
</dbReference>
<dbReference type="PANTHER" id="PTHR41700">
    <property type="entry name" value="GCN5-RELATED N-ACETYLTRANSFERASE"/>
    <property type="match status" value="1"/>
</dbReference>
<accession>A0A542YQY4</accession>
<keyword evidence="2" id="KW-1185">Reference proteome</keyword>